<evidence type="ECO:0000259" key="6">
    <source>
        <dbReference type="Pfam" id="PF13360"/>
    </source>
</evidence>
<evidence type="ECO:0000256" key="3">
    <source>
        <dbReference type="ARBA" id="ARBA00022729"/>
    </source>
</evidence>
<name>A0ABT3SPP9_9GAMM</name>
<dbReference type="Gene3D" id="2.140.10.10">
    <property type="entry name" value="Quinoprotein alcohol dehydrogenase-like superfamily"/>
    <property type="match status" value="1"/>
</dbReference>
<dbReference type="InterPro" id="IPR036909">
    <property type="entry name" value="Cyt_c-like_dom_sf"/>
</dbReference>
<evidence type="ECO:0000259" key="5">
    <source>
        <dbReference type="Pfam" id="PF01011"/>
    </source>
</evidence>
<proteinExistence type="inferred from homology"/>
<evidence type="ECO:0000256" key="1">
    <source>
        <dbReference type="ARBA" id="ARBA00001931"/>
    </source>
</evidence>
<dbReference type="RefSeq" id="WP_279251045.1">
    <property type="nucleotide sequence ID" value="NZ_SHNP01000001.1"/>
</dbReference>
<comment type="similarity">
    <text evidence="2">Belongs to the bacterial PQQ dehydrogenase family.</text>
</comment>
<dbReference type="SUPFAM" id="SSF46626">
    <property type="entry name" value="Cytochrome c"/>
    <property type="match status" value="1"/>
</dbReference>
<dbReference type="SMART" id="SM00564">
    <property type="entry name" value="PQQ"/>
    <property type="match status" value="7"/>
</dbReference>
<dbReference type="InterPro" id="IPR011047">
    <property type="entry name" value="Quinoprotein_ADH-like_sf"/>
</dbReference>
<keyword evidence="3" id="KW-0732">Signal</keyword>
<evidence type="ECO:0000313" key="7">
    <source>
        <dbReference type="EMBL" id="MCX2971973.1"/>
    </source>
</evidence>
<dbReference type="InterPro" id="IPR018391">
    <property type="entry name" value="PQQ_b-propeller_rpt"/>
</dbReference>
<comment type="cofactor">
    <cofactor evidence="1">
        <name>pyrroloquinoline quinone</name>
        <dbReference type="ChEBI" id="CHEBI:58442"/>
    </cofactor>
</comment>
<dbReference type="Pfam" id="PF01011">
    <property type="entry name" value="PQQ"/>
    <property type="match status" value="1"/>
</dbReference>
<dbReference type="PANTHER" id="PTHR32303:SF10">
    <property type="entry name" value="OUTER MEMBRANE PROTEIN ASSEMBLY FACTOR BAMB"/>
    <property type="match status" value="1"/>
</dbReference>
<evidence type="ECO:0000313" key="8">
    <source>
        <dbReference type="Proteomes" id="UP001143307"/>
    </source>
</evidence>
<keyword evidence="4" id="KW-0560">Oxidoreductase</keyword>
<keyword evidence="8" id="KW-1185">Reference proteome</keyword>
<dbReference type="PANTHER" id="PTHR32303">
    <property type="entry name" value="QUINOPROTEIN ALCOHOL DEHYDROGENASE (CYTOCHROME C)"/>
    <property type="match status" value="1"/>
</dbReference>
<dbReference type="InterPro" id="IPR002372">
    <property type="entry name" value="PQQ_rpt_dom"/>
</dbReference>
<feature type="domain" description="Pyrrolo-quinoline quinone repeat" evidence="6">
    <location>
        <begin position="440"/>
        <end position="603"/>
    </location>
</feature>
<organism evidence="7 8">
    <name type="scientific">Candidatus Seongchinamella marina</name>
    <dbReference type="NCBI Taxonomy" id="2518990"/>
    <lineage>
        <taxon>Bacteria</taxon>
        <taxon>Pseudomonadati</taxon>
        <taxon>Pseudomonadota</taxon>
        <taxon>Gammaproteobacteria</taxon>
        <taxon>Cellvibrionales</taxon>
        <taxon>Halieaceae</taxon>
        <taxon>Seongchinamella</taxon>
    </lineage>
</organism>
<reference evidence="7" key="1">
    <citation type="submission" date="2019-02" db="EMBL/GenBank/DDBJ databases">
        <authorList>
            <person name="Li S.-H."/>
        </authorList>
    </citation>
    <scope>NUCLEOTIDE SEQUENCE</scope>
    <source>
        <strain evidence="7">IMCC8485</strain>
    </source>
</reference>
<accession>A0ABT3SPP9</accession>
<comment type="caution">
    <text evidence="7">The sequence shown here is derived from an EMBL/GenBank/DDBJ whole genome shotgun (WGS) entry which is preliminary data.</text>
</comment>
<gene>
    <name evidence="7" type="ORF">EYC87_00050</name>
</gene>
<evidence type="ECO:0000256" key="4">
    <source>
        <dbReference type="ARBA" id="ARBA00023002"/>
    </source>
</evidence>
<dbReference type="InterPro" id="IPR015943">
    <property type="entry name" value="WD40/YVTN_repeat-like_dom_sf"/>
</dbReference>
<dbReference type="Gene3D" id="2.130.10.10">
    <property type="entry name" value="YVTN repeat-like/Quinoprotein amine dehydrogenase"/>
    <property type="match status" value="1"/>
</dbReference>
<sequence length="648" mass="69973">MKKVLFVITAVVAGLVIYTATLDAPIKALETFAIRHADKLPLAYFGEKLFDDSCASCHDNSAAHAPTREALSGFSRESILIAMGFGKMQPMAAHLSQREQFLIAIYLSGAGGDHGAWIADHSCDGTPKDSTTRFVTNWGLGDDNRRYLNPELTGIKRSNVDQLELAWALAFPKVTDMRSQPAIIGNTLYFGDKTGKLYAIDRQRGCVLRHTEVLSGIRSAITVITSNEGVESLVFADSLASIFAVDPITLDVRWQHSARLFDTSVITGSISYHNNRLFVPVSSYEVAVSGSPHYACCHSHGGLIALDANSGERLWEWHATEDASLRGQTRAGIDIFGPSGASVWTTPAIDSKRGRLYFGTGENMTHPATDTSDAIIALDMASGQLAWKFQATEGDVWNAGCWGDGPNCPENPGGDFDFGASVIIAEDAGGRELLLAGQKSGEVYALNPEPSSAQGELLWHQRVSDGTTNGGIHWGMSLSGNTLVVPVADPERDRQDYTPRPGLYALDLASGAVIWEQPVMRDCEIRPENRLLSGLENTRSTRKISLQDQYSCSFFYGLSAAAITTDTLAFSAGLNGVLRAYDIDTGKILWRTESAQAFDSANGITGHGGAVDVSGQVIAGDWLYLQSGYSMFGQLPGNVLLAYRLPQE</sequence>
<protein>
    <submittedName>
        <fullName evidence="7">Dehydrogenase</fullName>
    </submittedName>
</protein>
<dbReference type="SUPFAM" id="SSF50998">
    <property type="entry name" value="Quinoprotein alcohol dehydrogenase-like"/>
    <property type="match status" value="1"/>
</dbReference>
<dbReference type="EMBL" id="SHNP01000001">
    <property type="protein sequence ID" value="MCX2971973.1"/>
    <property type="molecule type" value="Genomic_DNA"/>
</dbReference>
<dbReference type="Pfam" id="PF13360">
    <property type="entry name" value="PQQ_2"/>
    <property type="match status" value="1"/>
</dbReference>
<feature type="domain" description="Pyrrolo-quinoline quinone repeat" evidence="5">
    <location>
        <begin position="299"/>
        <end position="398"/>
    </location>
</feature>
<dbReference type="Proteomes" id="UP001143307">
    <property type="component" value="Unassembled WGS sequence"/>
</dbReference>
<evidence type="ECO:0000256" key="2">
    <source>
        <dbReference type="ARBA" id="ARBA00008156"/>
    </source>
</evidence>